<dbReference type="SUPFAM" id="SSF53448">
    <property type="entry name" value="Nucleotide-diphospho-sugar transferases"/>
    <property type="match status" value="1"/>
</dbReference>
<dbReference type="AlphaFoldDB" id="A0A6M8EDR2"/>
<dbReference type="PANTHER" id="PTHR22916">
    <property type="entry name" value="GLYCOSYLTRANSFERASE"/>
    <property type="match status" value="1"/>
</dbReference>
<accession>A0A6M8EDR2</accession>
<evidence type="ECO:0000313" key="2">
    <source>
        <dbReference type="EMBL" id="QKE29653.1"/>
    </source>
</evidence>
<evidence type="ECO:0000259" key="1">
    <source>
        <dbReference type="Pfam" id="PF00535"/>
    </source>
</evidence>
<gene>
    <name evidence="2" type="ORF">AACT_2570</name>
</gene>
<organism evidence="2 3">
    <name type="scientific">Arcobacter acticola</name>
    <dbReference type="NCBI Taxonomy" id="1849015"/>
    <lineage>
        <taxon>Bacteria</taxon>
        <taxon>Pseudomonadati</taxon>
        <taxon>Campylobacterota</taxon>
        <taxon>Epsilonproteobacteria</taxon>
        <taxon>Campylobacterales</taxon>
        <taxon>Arcobacteraceae</taxon>
        <taxon>Arcobacter</taxon>
    </lineage>
</organism>
<proteinExistence type="predicted"/>
<reference evidence="2 3" key="1">
    <citation type="submission" date="2019-08" db="EMBL/GenBank/DDBJ databases">
        <title>Complete genome sequence of Arcobacter acticola.</title>
        <authorList>
            <person name="Miller W."/>
        </authorList>
    </citation>
    <scope>NUCLEOTIDE SEQUENCE [LARGE SCALE GENOMIC DNA]</scope>
    <source>
        <strain evidence="2 3">KCTC 52212</strain>
    </source>
</reference>
<keyword evidence="3" id="KW-1185">Reference proteome</keyword>
<dbReference type="KEGG" id="paco:AACT_2570"/>
<dbReference type="PANTHER" id="PTHR22916:SF3">
    <property type="entry name" value="UDP-GLCNAC:BETAGAL BETA-1,3-N-ACETYLGLUCOSAMINYLTRANSFERASE-LIKE PROTEIN 1"/>
    <property type="match status" value="1"/>
</dbReference>
<dbReference type="Proteomes" id="UP000503483">
    <property type="component" value="Chromosome"/>
</dbReference>
<keyword evidence="2" id="KW-0808">Transferase</keyword>
<evidence type="ECO:0000313" key="3">
    <source>
        <dbReference type="Proteomes" id="UP000503483"/>
    </source>
</evidence>
<protein>
    <submittedName>
        <fullName evidence="2">Glycosyltransferase, family 2</fullName>
    </submittedName>
</protein>
<feature type="domain" description="Glycosyltransferase 2-like" evidence="1">
    <location>
        <begin position="7"/>
        <end position="164"/>
    </location>
</feature>
<dbReference type="Gene3D" id="3.90.550.10">
    <property type="entry name" value="Spore Coat Polysaccharide Biosynthesis Protein SpsA, Chain A"/>
    <property type="match status" value="1"/>
</dbReference>
<sequence>MNYDLISVIMAVYNGEKYLIEAMESILDQTHKNFEFIIINDGSKDDSIKIIKKYMEKDKRIILIDRENKGLPYSLNEGISISKGKYIARMDADDISHSNRLEKQLSYMKENNLDVCGSFIKIFGENKEQIIKNPITHDEIKFRLIIMSGLAHPTVIFKKEVFEKVEYQSSYKVAQDYKLWTDIIINNFRIGNIPEVLLNYREHTSQASIKKRDLQEETAKKISLDYATIIGKDEKSLALDLQSINSSSDIENIINKILIISNKYKLSDISKSNEIKNFFGNIEYKDLSYYIMYYKKTKEFKRNFKDEFELLVKSIIKTNNQSTSYNMLKKVKKWLY</sequence>
<dbReference type="RefSeq" id="WP_172127579.1">
    <property type="nucleotide sequence ID" value="NZ_CP042652.1"/>
</dbReference>
<dbReference type="GO" id="GO:0016758">
    <property type="term" value="F:hexosyltransferase activity"/>
    <property type="evidence" value="ECO:0007669"/>
    <property type="project" value="UniProtKB-ARBA"/>
</dbReference>
<dbReference type="InterPro" id="IPR001173">
    <property type="entry name" value="Glyco_trans_2-like"/>
</dbReference>
<dbReference type="Pfam" id="PF00535">
    <property type="entry name" value="Glycos_transf_2"/>
    <property type="match status" value="1"/>
</dbReference>
<dbReference type="InterPro" id="IPR029044">
    <property type="entry name" value="Nucleotide-diphossugar_trans"/>
</dbReference>
<dbReference type="EMBL" id="CP042652">
    <property type="protein sequence ID" value="QKE29653.1"/>
    <property type="molecule type" value="Genomic_DNA"/>
</dbReference>
<name>A0A6M8EDR2_9BACT</name>